<dbReference type="AlphaFoldDB" id="A0A376GEY4"/>
<sequence>MITNYFKLLLASSIILISFGCKDDDGFSEEDVVDTYNIVSYKANIPVDLNNDKKSSTNLMDEIDILGKRENFLEVRPLINNVYFNFPLTFLNYDYPSLPDGYATFVKYGFATSTTLSDKVIVIKNNSYTENNYTGNKENIKNVSIENLKIIDNNRLSTNITKSYYDFSTKQWIELNIEVIFQKKL</sequence>
<evidence type="ECO:0000313" key="2">
    <source>
        <dbReference type="Proteomes" id="UP000254737"/>
    </source>
</evidence>
<dbReference type="Proteomes" id="UP000254737">
    <property type="component" value="Unassembled WGS sequence"/>
</dbReference>
<name>A0A376GEY4_9FLAO</name>
<gene>
    <name evidence="1" type="ORF">NCTC13456_02335</name>
</gene>
<accession>A0A376GEY4</accession>
<evidence type="ECO:0000313" key="1">
    <source>
        <dbReference type="EMBL" id="STD58711.1"/>
    </source>
</evidence>
<proteinExistence type="predicted"/>
<dbReference type="RefSeq" id="WP_115000607.1">
    <property type="nucleotide sequence ID" value="NZ_UFXS01000001.1"/>
</dbReference>
<reference evidence="1 2" key="1">
    <citation type="submission" date="2018-06" db="EMBL/GenBank/DDBJ databases">
        <authorList>
            <consortium name="Pathogen Informatics"/>
            <person name="Doyle S."/>
        </authorList>
    </citation>
    <scope>NUCLEOTIDE SEQUENCE [LARGE SCALE GENOMIC DNA]</scope>
    <source>
        <strain evidence="1 2">NCTC13456</strain>
    </source>
</reference>
<dbReference type="EMBL" id="UFXS01000001">
    <property type="protein sequence ID" value="STD58711.1"/>
    <property type="molecule type" value="Genomic_DNA"/>
</dbReference>
<dbReference type="PROSITE" id="PS51257">
    <property type="entry name" value="PROKAR_LIPOPROTEIN"/>
    <property type="match status" value="1"/>
</dbReference>
<protein>
    <submittedName>
        <fullName evidence="1">Uncharacterized protein</fullName>
    </submittedName>
</protein>
<organism evidence="1 2">
    <name type="scientific">Empedobacter falsenii</name>
    <dbReference type="NCBI Taxonomy" id="343874"/>
    <lineage>
        <taxon>Bacteria</taxon>
        <taxon>Pseudomonadati</taxon>
        <taxon>Bacteroidota</taxon>
        <taxon>Flavobacteriia</taxon>
        <taxon>Flavobacteriales</taxon>
        <taxon>Weeksellaceae</taxon>
        <taxon>Empedobacter</taxon>
    </lineage>
</organism>